<evidence type="ECO:0000313" key="3">
    <source>
        <dbReference type="Proteomes" id="UP001652445"/>
    </source>
</evidence>
<feature type="chain" id="PRO_5045131446" evidence="1">
    <location>
        <begin position="26"/>
        <end position="203"/>
    </location>
</feature>
<dbReference type="EMBL" id="JAOQIO010000036">
    <property type="protein sequence ID" value="MCU6792958.1"/>
    <property type="molecule type" value="Genomic_DNA"/>
</dbReference>
<dbReference type="Proteomes" id="UP001652445">
    <property type="component" value="Unassembled WGS sequence"/>
</dbReference>
<reference evidence="2 3" key="1">
    <citation type="submission" date="2022-09" db="EMBL/GenBank/DDBJ databases">
        <authorList>
            <person name="Han X.L."/>
            <person name="Wang Q."/>
            <person name="Lu T."/>
        </authorList>
    </citation>
    <scope>NUCLEOTIDE SEQUENCE [LARGE SCALE GENOMIC DNA]</scope>
    <source>
        <strain evidence="2 3">WQ 127069</strain>
    </source>
</reference>
<gene>
    <name evidence="2" type="ORF">OB236_12600</name>
</gene>
<dbReference type="RefSeq" id="WP_262684301.1">
    <property type="nucleotide sequence ID" value="NZ_JAOQIO010000036.1"/>
</dbReference>
<protein>
    <submittedName>
        <fullName evidence="2">Uncharacterized protein</fullName>
    </submittedName>
</protein>
<sequence>MFKYTLKVSVMAAMLWTTSIVVTNADGVSTNPQAGTIDDPVITKSYFEQNIKLKVAEELNKQTITEEKVKQIIASELSSFKPNPVDSGKTTTTPVVDVPSQTGSSNLSVIKLDPGQSIYGGAGTEIIVRTGKVTIVSSDDNGIPDVTSGKDIAAGSVVDLNHLLIVPRDGRGIKSDPKLKQDIYVMIRGSYLITNADGSKVTT</sequence>
<feature type="signal peptide" evidence="1">
    <location>
        <begin position="1"/>
        <end position="25"/>
    </location>
</feature>
<evidence type="ECO:0000256" key="1">
    <source>
        <dbReference type="SAM" id="SignalP"/>
    </source>
</evidence>
<accession>A0ABT2UE80</accession>
<organism evidence="2 3">
    <name type="scientific">Paenibacillus baimaensis</name>
    <dbReference type="NCBI Taxonomy" id="2982185"/>
    <lineage>
        <taxon>Bacteria</taxon>
        <taxon>Bacillati</taxon>
        <taxon>Bacillota</taxon>
        <taxon>Bacilli</taxon>
        <taxon>Bacillales</taxon>
        <taxon>Paenibacillaceae</taxon>
        <taxon>Paenibacillus</taxon>
    </lineage>
</organism>
<proteinExistence type="predicted"/>
<keyword evidence="1" id="KW-0732">Signal</keyword>
<keyword evidence="3" id="KW-1185">Reference proteome</keyword>
<evidence type="ECO:0000313" key="2">
    <source>
        <dbReference type="EMBL" id="MCU6792958.1"/>
    </source>
</evidence>
<comment type="caution">
    <text evidence="2">The sequence shown here is derived from an EMBL/GenBank/DDBJ whole genome shotgun (WGS) entry which is preliminary data.</text>
</comment>
<name>A0ABT2UE80_9BACL</name>